<protein>
    <submittedName>
        <fullName evidence="2">Uncharacterized protein</fullName>
    </submittedName>
</protein>
<feature type="compositionally biased region" description="Basic residues" evidence="1">
    <location>
        <begin position="219"/>
        <end position="239"/>
    </location>
</feature>
<dbReference type="Proteomes" id="UP000002318">
    <property type="component" value="Chromosome"/>
</dbReference>
<dbReference type="STRING" id="573413.Spirs_1456"/>
<name>E1R548_SEDSS</name>
<gene>
    <name evidence="2" type="ordered locus">Spirs_1456</name>
</gene>
<evidence type="ECO:0000313" key="3">
    <source>
        <dbReference type="Proteomes" id="UP000002318"/>
    </source>
</evidence>
<organism evidence="2 3">
    <name type="scientific">Sediminispirochaeta smaragdinae (strain DSM 11293 / JCM 15392 / SEBR 4228)</name>
    <name type="common">Spirochaeta smaragdinae</name>
    <dbReference type="NCBI Taxonomy" id="573413"/>
    <lineage>
        <taxon>Bacteria</taxon>
        <taxon>Pseudomonadati</taxon>
        <taxon>Spirochaetota</taxon>
        <taxon>Spirochaetia</taxon>
        <taxon>Spirochaetales</taxon>
        <taxon>Spirochaetaceae</taxon>
        <taxon>Sediminispirochaeta</taxon>
    </lineage>
</organism>
<dbReference type="KEGG" id="ssm:Spirs_1456"/>
<accession>E1R548</accession>
<evidence type="ECO:0000256" key="1">
    <source>
        <dbReference type="SAM" id="MobiDB-lite"/>
    </source>
</evidence>
<reference evidence="2 3" key="1">
    <citation type="journal article" date="2010" name="Stand. Genomic Sci.">
        <title>Complete genome sequence of Spirochaeta smaragdinae type strain (SEBR 4228).</title>
        <authorList>
            <person name="Mavromatis K."/>
            <person name="Yasawong M."/>
            <person name="Chertkov O."/>
            <person name="Lapidus A."/>
            <person name="Lucas S."/>
            <person name="Nolan M."/>
            <person name="Del Rio T.G."/>
            <person name="Tice H."/>
            <person name="Cheng J.F."/>
            <person name="Pitluck S."/>
            <person name="Liolios K."/>
            <person name="Ivanova N."/>
            <person name="Tapia R."/>
            <person name="Han C."/>
            <person name="Bruce D."/>
            <person name="Goodwin L."/>
            <person name="Pati A."/>
            <person name="Chen A."/>
            <person name="Palaniappan K."/>
            <person name="Land M."/>
            <person name="Hauser L."/>
            <person name="Chang Y.J."/>
            <person name="Jeffries C.D."/>
            <person name="Detter J.C."/>
            <person name="Rohde M."/>
            <person name="Brambilla E."/>
            <person name="Spring S."/>
            <person name="Goker M."/>
            <person name="Sikorski J."/>
            <person name="Woyke T."/>
            <person name="Bristow J."/>
            <person name="Eisen J.A."/>
            <person name="Markowitz V."/>
            <person name="Hugenholtz P."/>
            <person name="Klenk H.P."/>
            <person name="Kyrpides N.C."/>
        </authorList>
    </citation>
    <scope>NUCLEOTIDE SEQUENCE [LARGE SCALE GENOMIC DNA]</scope>
    <source>
        <strain evidence="3">DSM 11293 / JCM 15392 / SEBR 4228</strain>
    </source>
</reference>
<dbReference type="HOGENOM" id="CLU_075817_4_1_12"/>
<dbReference type="AlphaFoldDB" id="E1R548"/>
<sequence length="239" mass="27219">MLFKGIRVLFLTAAANQRMLMVVMDEDISYEHPPMLPLPKFRERVVEQLKLNFAHNNIEVDEFERRVSLAHESDDRQVLGNLIRDLPVLRDEENQEYSSSVAWNNGRVKRDDTMLALLSGVERRGPWSPARNTRVLALMGGVDLDFTDAKFPPGTTEIEIVCLLGGVEMVVPEGVNVDISGIPLIGGFENKMEYDYYPDGPTLKIRGFALLGGVEVRPPRKRKKSDRHRKRRRGHGRIE</sequence>
<proteinExistence type="predicted"/>
<keyword evidence="3" id="KW-1185">Reference proteome</keyword>
<evidence type="ECO:0000313" key="2">
    <source>
        <dbReference type="EMBL" id="ADK80583.1"/>
    </source>
</evidence>
<dbReference type="PANTHER" id="PTHR40763:SF5">
    <property type="entry name" value="MEMBRANE PROTEIN"/>
    <property type="match status" value="1"/>
</dbReference>
<dbReference type="eggNOG" id="COG4758">
    <property type="taxonomic scope" value="Bacteria"/>
</dbReference>
<dbReference type="PANTHER" id="PTHR40763">
    <property type="entry name" value="MEMBRANE PROTEIN-RELATED"/>
    <property type="match status" value="1"/>
</dbReference>
<feature type="region of interest" description="Disordered" evidence="1">
    <location>
        <begin position="218"/>
        <end position="239"/>
    </location>
</feature>
<dbReference type="EMBL" id="CP002116">
    <property type="protein sequence ID" value="ADK80583.1"/>
    <property type="molecule type" value="Genomic_DNA"/>
</dbReference>